<dbReference type="EMBL" id="VIGI01000007">
    <property type="protein sequence ID" value="KAB8298268.1"/>
    <property type="molecule type" value="Genomic_DNA"/>
</dbReference>
<proteinExistence type="predicted"/>
<reference evidence="1 2" key="1">
    <citation type="submission" date="2019-06" db="EMBL/GenBank/DDBJ databases">
        <title>Genome Sequence of the Brown Rot Fungal Pathogen Monilinia laxa.</title>
        <authorList>
            <person name="De Miccolis Angelini R.M."/>
            <person name="Landi L."/>
            <person name="Abate D."/>
            <person name="Pollastro S."/>
            <person name="Romanazzi G."/>
            <person name="Faretra F."/>
        </authorList>
    </citation>
    <scope>NUCLEOTIDE SEQUENCE [LARGE SCALE GENOMIC DNA]</scope>
    <source>
        <strain evidence="1 2">Mlax316</strain>
    </source>
</reference>
<name>A0A5N6K6N7_MONLA</name>
<protein>
    <submittedName>
        <fullName evidence="1">Uncharacterized protein</fullName>
    </submittedName>
</protein>
<gene>
    <name evidence="1" type="ORF">EYC80_002001</name>
</gene>
<comment type="caution">
    <text evidence="1">The sequence shown here is derived from an EMBL/GenBank/DDBJ whole genome shotgun (WGS) entry which is preliminary data.</text>
</comment>
<sequence>MFIFWHQTFGCHYFPSTYKQNLVIRDGNPTEIRNESNYLEDLTSQIRSIMPAAPYLHYDLPYLKFYPRK</sequence>
<organism evidence="1 2">
    <name type="scientific">Monilinia laxa</name>
    <name type="common">Brown rot fungus</name>
    <name type="synonym">Sclerotinia laxa</name>
    <dbReference type="NCBI Taxonomy" id="61186"/>
    <lineage>
        <taxon>Eukaryota</taxon>
        <taxon>Fungi</taxon>
        <taxon>Dikarya</taxon>
        <taxon>Ascomycota</taxon>
        <taxon>Pezizomycotina</taxon>
        <taxon>Leotiomycetes</taxon>
        <taxon>Helotiales</taxon>
        <taxon>Sclerotiniaceae</taxon>
        <taxon>Monilinia</taxon>
    </lineage>
</organism>
<evidence type="ECO:0000313" key="2">
    <source>
        <dbReference type="Proteomes" id="UP000326757"/>
    </source>
</evidence>
<accession>A0A5N6K6N7</accession>
<dbReference type="Proteomes" id="UP000326757">
    <property type="component" value="Unassembled WGS sequence"/>
</dbReference>
<dbReference type="AlphaFoldDB" id="A0A5N6K6N7"/>
<keyword evidence="2" id="KW-1185">Reference proteome</keyword>
<evidence type="ECO:0000313" key="1">
    <source>
        <dbReference type="EMBL" id="KAB8298268.1"/>
    </source>
</evidence>